<dbReference type="EMBL" id="BMOR01000034">
    <property type="protein sequence ID" value="GGN46783.1"/>
    <property type="molecule type" value="Genomic_DNA"/>
</dbReference>
<proteinExistence type="predicted"/>
<reference evidence="3" key="1">
    <citation type="journal article" date="2019" name="Int. J. Syst. Evol. Microbiol.">
        <title>The Global Catalogue of Microorganisms (GCM) 10K type strain sequencing project: providing services to taxonomists for standard genome sequencing and annotation.</title>
        <authorList>
            <consortium name="The Broad Institute Genomics Platform"/>
            <consortium name="The Broad Institute Genome Sequencing Center for Infectious Disease"/>
            <person name="Wu L."/>
            <person name="Ma J."/>
        </authorList>
    </citation>
    <scope>NUCLEOTIDE SEQUENCE [LARGE SCALE GENOMIC DNA]</scope>
    <source>
        <strain evidence="3">JCM 16918</strain>
    </source>
</reference>
<organism evidence="2 3">
    <name type="scientific">Deinococcus daejeonensis</name>
    <dbReference type="NCBI Taxonomy" id="1007098"/>
    <lineage>
        <taxon>Bacteria</taxon>
        <taxon>Thermotogati</taxon>
        <taxon>Deinococcota</taxon>
        <taxon>Deinococci</taxon>
        <taxon>Deinococcales</taxon>
        <taxon>Deinococcaceae</taxon>
        <taxon>Deinococcus</taxon>
    </lineage>
</organism>
<dbReference type="Proteomes" id="UP000645517">
    <property type="component" value="Unassembled WGS sequence"/>
</dbReference>
<name>A0ABQ2JHU5_9DEIO</name>
<feature type="transmembrane region" description="Helical" evidence="1">
    <location>
        <begin position="21"/>
        <end position="40"/>
    </location>
</feature>
<keyword evidence="1" id="KW-1133">Transmembrane helix</keyword>
<comment type="caution">
    <text evidence="2">The sequence shown here is derived from an EMBL/GenBank/DDBJ whole genome shotgun (WGS) entry which is preliminary data.</text>
</comment>
<evidence type="ECO:0000256" key="1">
    <source>
        <dbReference type="SAM" id="Phobius"/>
    </source>
</evidence>
<keyword evidence="1" id="KW-0812">Transmembrane</keyword>
<evidence type="ECO:0000313" key="2">
    <source>
        <dbReference type="EMBL" id="GGN46783.1"/>
    </source>
</evidence>
<keyword evidence="1" id="KW-0472">Membrane</keyword>
<protein>
    <submittedName>
        <fullName evidence="2">Uncharacterized protein</fullName>
    </submittedName>
</protein>
<keyword evidence="3" id="KW-1185">Reference proteome</keyword>
<gene>
    <name evidence="2" type="ORF">GCM10010842_37660</name>
</gene>
<evidence type="ECO:0000313" key="3">
    <source>
        <dbReference type="Proteomes" id="UP000645517"/>
    </source>
</evidence>
<dbReference type="RefSeq" id="WP_268238215.1">
    <property type="nucleotide sequence ID" value="NZ_BMOR01000034.1"/>
</dbReference>
<sequence length="43" mass="5005">MARKRRKKQRRRGLSDARIDRLSTVLLWTDALLFLAVLAHSQG</sequence>
<accession>A0ABQ2JHU5</accession>